<dbReference type="EMBL" id="JAJNDC010000001">
    <property type="protein sequence ID" value="MCW9712223.1"/>
    <property type="molecule type" value="Genomic_DNA"/>
</dbReference>
<dbReference type="PANTHER" id="PTHR34697">
    <property type="entry name" value="PHOSPHATIDYLGLYCEROL LYSYLTRANSFERASE"/>
    <property type="match status" value="1"/>
</dbReference>
<protein>
    <recommendedName>
        <fullName evidence="4">Phosphatidylglycerol lysyltransferase</fullName>
        <ecNumber evidence="3">2.3.2.3</ecNumber>
    </recommendedName>
    <alternativeName>
        <fullName evidence="12">Lysylphosphatidylglycerol synthase</fullName>
    </alternativeName>
</protein>
<dbReference type="InterPro" id="IPR016181">
    <property type="entry name" value="Acyl_CoA_acyltransferase"/>
</dbReference>
<dbReference type="Proteomes" id="UP001207337">
    <property type="component" value="Unassembled WGS sequence"/>
</dbReference>
<feature type="transmembrane region" description="Helical" evidence="14">
    <location>
        <begin position="447"/>
        <end position="470"/>
    </location>
</feature>
<reference evidence="16 17" key="1">
    <citation type="submission" date="2021-11" db="EMBL/GenBank/DDBJ databases">
        <title>Aliifidinibius sp. nov., a new bacterium isolated from saline soil.</title>
        <authorList>
            <person name="Galisteo C."/>
            <person name="De La Haba R."/>
            <person name="Sanchez-Porro C."/>
            <person name="Ventosa A."/>
        </authorList>
    </citation>
    <scope>NUCLEOTIDE SEQUENCE [LARGE SCALE GENOMIC DNA]</scope>
    <source>
        <strain evidence="16 17">KACC 190600</strain>
    </source>
</reference>
<organism evidence="16 17">
    <name type="scientific">Fodinibius salicampi</name>
    <dbReference type="NCBI Taxonomy" id="1920655"/>
    <lineage>
        <taxon>Bacteria</taxon>
        <taxon>Pseudomonadati</taxon>
        <taxon>Balneolota</taxon>
        <taxon>Balneolia</taxon>
        <taxon>Balneolales</taxon>
        <taxon>Balneolaceae</taxon>
        <taxon>Fodinibius</taxon>
    </lineage>
</organism>
<evidence type="ECO:0000256" key="9">
    <source>
        <dbReference type="ARBA" id="ARBA00023098"/>
    </source>
</evidence>
<evidence type="ECO:0000259" key="15">
    <source>
        <dbReference type="Pfam" id="PF09924"/>
    </source>
</evidence>
<evidence type="ECO:0000313" key="16">
    <source>
        <dbReference type="EMBL" id="MCW9712223.1"/>
    </source>
</evidence>
<evidence type="ECO:0000256" key="11">
    <source>
        <dbReference type="ARBA" id="ARBA00023251"/>
    </source>
</evidence>
<keyword evidence="17" id="KW-1185">Reference proteome</keyword>
<feature type="transmembrane region" description="Helical" evidence="14">
    <location>
        <begin position="44"/>
        <end position="62"/>
    </location>
</feature>
<dbReference type="Pfam" id="PF03706">
    <property type="entry name" value="LPG_synthase_TM"/>
    <property type="match status" value="1"/>
</dbReference>
<comment type="caution">
    <text evidence="16">The sequence shown here is derived from an EMBL/GenBank/DDBJ whole genome shotgun (WGS) entry which is preliminary data.</text>
</comment>
<evidence type="ECO:0000256" key="7">
    <source>
        <dbReference type="ARBA" id="ARBA00022692"/>
    </source>
</evidence>
<evidence type="ECO:0000256" key="10">
    <source>
        <dbReference type="ARBA" id="ARBA00023136"/>
    </source>
</evidence>
<dbReference type="InterPro" id="IPR022791">
    <property type="entry name" value="L-PG_synthase/AglD"/>
</dbReference>
<feature type="transmembrane region" description="Helical" evidence="14">
    <location>
        <begin position="82"/>
        <end position="104"/>
    </location>
</feature>
<evidence type="ECO:0000256" key="1">
    <source>
        <dbReference type="ARBA" id="ARBA00004651"/>
    </source>
</evidence>
<dbReference type="Pfam" id="PF09924">
    <property type="entry name" value="LPG_synthase_C"/>
    <property type="match status" value="1"/>
</dbReference>
<name>A0ABT3PWK2_9BACT</name>
<keyword evidence="10 14" id="KW-0472">Membrane</keyword>
<feature type="transmembrane region" description="Helical" evidence="14">
    <location>
        <begin position="124"/>
        <end position="147"/>
    </location>
</feature>
<keyword evidence="11" id="KW-0046">Antibiotic resistance</keyword>
<dbReference type="EC" id="2.3.2.3" evidence="3"/>
<evidence type="ECO:0000256" key="8">
    <source>
        <dbReference type="ARBA" id="ARBA00022989"/>
    </source>
</evidence>
<evidence type="ECO:0000313" key="17">
    <source>
        <dbReference type="Proteomes" id="UP001207337"/>
    </source>
</evidence>
<comment type="similarity">
    <text evidence="2">Belongs to the LPG synthase family.</text>
</comment>
<feature type="transmembrane region" description="Helical" evidence="14">
    <location>
        <begin position="231"/>
        <end position="254"/>
    </location>
</feature>
<dbReference type="NCBIfam" id="NF033480">
    <property type="entry name" value="bifunc_MprF"/>
    <property type="match status" value="1"/>
</dbReference>
<evidence type="ECO:0000256" key="2">
    <source>
        <dbReference type="ARBA" id="ARBA00008627"/>
    </source>
</evidence>
<comment type="subcellular location">
    <subcellularLocation>
        <location evidence="1">Cell membrane</location>
        <topology evidence="1">Multi-pass membrane protein</topology>
    </subcellularLocation>
</comment>
<feature type="domain" description="Phosphatidylglycerol lysyltransferase C-terminal" evidence="15">
    <location>
        <begin position="532"/>
        <end position="819"/>
    </location>
</feature>
<proteinExistence type="inferred from homology"/>
<evidence type="ECO:0000256" key="3">
    <source>
        <dbReference type="ARBA" id="ARBA00012014"/>
    </source>
</evidence>
<keyword evidence="6" id="KW-0808">Transferase</keyword>
<dbReference type="SUPFAM" id="SSF55729">
    <property type="entry name" value="Acyl-CoA N-acyltransferases (Nat)"/>
    <property type="match status" value="1"/>
</dbReference>
<dbReference type="InterPro" id="IPR051211">
    <property type="entry name" value="PG_lysyltransferase"/>
</dbReference>
<feature type="transmembrane region" description="Helical" evidence="14">
    <location>
        <begin position="319"/>
        <end position="346"/>
    </location>
</feature>
<accession>A0ABT3PWK2</accession>
<feature type="transmembrane region" description="Helical" evidence="14">
    <location>
        <begin position="490"/>
        <end position="510"/>
    </location>
</feature>
<feature type="transmembrane region" description="Helical" evidence="14">
    <location>
        <begin position="7"/>
        <end position="24"/>
    </location>
</feature>
<evidence type="ECO:0000256" key="12">
    <source>
        <dbReference type="ARBA" id="ARBA00031899"/>
    </source>
</evidence>
<dbReference type="RefSeq" id="WP_265788009.1">
    <property type="nucleotide sequence ID" value="NZ_BAABRS010000001.1"/>
</dbReference>
<gene>
    <name evidence="16" type="primary">mprF</name>
    <name evidence="16" type="ORF">LQ318_04815</name>
</gene>
<sequence length="864" mass="97136">MKKALKKLTPFISIIFFGFALWFLDQELQQYELAEITAQLSDIPNHYILISLLLSFLSYVILTGYDALGVRYIGEELEPGKIIRAGFVGYAFSHNIGLALITGGSIRYRIYSAWGFSGLQVTQIVGFSAFTLWIGFCAVGGLALLFATPVFPDDVIVPFISLQVLGAVLLMMVVGYIGASALIKKELSFRDWSFKFPSLTLSIKQVAIASVDWLMAAAVLYVLLPEVGVSFFSFVGIFLLAQIAGLFSQVPGGLGVFESVMLLYLSNFMVGPQILGILLVYRLIYYILPLLAAIVVLGYQEYQVNRQAVQKMGKKAADWVPGVVPQVMSFSVFLGGTILLFSGALPSDVPRMQWLQHIIPLPVIEMSHFFASLVGAALLVLAGALQRRVDAAYHMTVALLVFGILFSLLKGGDYEEASVLSVMLVSLISCRKEFYRKASLFSSQYSSRWLTMILIVFASVVWLGTFSYQHVEYQRDLWWEFSLMGDAPRYLRATVAALGFAVIIGLIKLLRPDSPDNFVAENDLDRAKSVIANSDNVISNLALLGDKELLFSASGNSFIMFRRESRSWIALGDPVGPSNEAEELIWEFQERCYDADVKPVFYQTGDEYLSYYMDLGLTFFKIGEEGRVNLEKFSESSVASDLVSNSKFLKERGYQWELIPPQDTVPYMSTLRRISESNLKDQNRKEPGFSLGTFNERYLHNFPIALIKRNEKIVAFSNILQSGNREELSTDLLRYRSKIPHSIIDFMILETIKWGAEEGYSYFNLGMAPLSGRDEDYFSSRWQKMADFIYRYGENFYGLQTVRAYKEQYHPDWEPKYLVCPAGLALPGILSNLKDIVSGGLKSLVSGKIESYPLKKKRKQEKDI</sequence>
<comment type="catalytic activity">
    <reaction evidence="13">
        <text>L-lysyl-tRNA(Lys) + a 1,2-diacyl-sn-glycero-3-phospho-(1'-sn-glycerol) = a 1,2-diacyl-sn-glycero-3-phospho-1'-(3'-O-L-lysyl)-sn-glycerol + tRNA(Lys)</text>
        <dbReference type="Rhea" id="RHEA:10668"/>
        <dbReference type="Rhea" id="RHEA-COMP:9696"/>
        <dbReference type="Rhea" id="RHEA-COMP:9697"/>
        <dbReference type="ChEBI" id="CHEBI:64716"/>
        <dbReference type="ChEBI" id="CHEBI:75792"/>
        <dbReference type="ChEBI" id="CHEBI:78442"/>
        <dbReference type="ChEBI" id="CHEBI:78529"/>
        <dbReference type="EC" id="2.3.2.3"/>
    </reaction>
</comment>
<evidence type="ECO:0000256" key="4">
    <source>
        <dbReference type="ARBA" id="ARBA00021546"/>
    </source>
</evidence>
<evidence type="ECO:0000256" key="6">
    <source>
        <dbReference type="ARBA" id="ARBA00022679"/>
    </source>
</evidence>
<dbReference type="InterPro" id="IPR024320">
    <property type="entry name" value="LPG_synthase_C"/>
</dbReference>
<dbReference type="PANTHER" id="PTHR34697:SF2">
    <property type="entry name" value="PHOSPHATIDYLGLYCEROL LYSYLTRANSFERASE"/>
    <property type="match status" value="1"/>
</dbReference>
<keyword evidence="7 14" id="KW-0812">Transmembrane</keyword>
<evidence type="ECO:0000256" key="14">
    <source>
        <dbReference type="SAM" id="Phobius"/>
    </source>
</evidence>
<feature type="transmembrane region" description="Helical" evidence="14">
    <location>
        <begin position="392"/>
        <end position="411"/>
    </location>
</feature>
<feature type="transmembrane region" description="Helical" evidence="14">
    <location>
        <begin position="366"/>
        <end position="385"/>
    </location>
</feature>
<feature type="transmembrane region" description="Helical" evidence="14">
    <location>
        <begin position="159"/>
        <end position="183"/>
    </location>
</feature>
<evidence type="ECO:0000256" key="5">
    <source>
        <dbReference type="ARBA" id="ARBA00022475"/>
    </source>
</evidence>
<keyword evidence="5" id="KW-1003">Cell membrane</keyword>
<keyword evidence="9" id="KW-0443">Lipid metabolism</keyword>
<feature type="transmembrane region" description="Helical" evidence="14">
    <location>
        <begin position="274"/>
        <end position="299"/>
    </location>
</feature>
<keyword evidence="8 14" id="KW-1133">Transmembrane helix</keyword>
<feature type="transmembrane region" description="Helical" evidence="14">
    <location>
        <begin position="203"/>
        <end position="224"/>
    </location>
</feature>
<evidence type="ECO:0000256" key="13">
    <source>
        <dbReference type="ARBA" id="ARBA00047540"/>
    </source>
</evidence>